<gene>
    <name evidence="2" type="ORF">BS50DRAFT_450900</name>
</gene>
<proteinExistence type="predicted"/>
<protein>
    <submittedName>
        <fullName evidence="2">Uncharacterized protein</fullName>
    </submittedName>
</protein>
<feature type="non-terminal residue" evidence="2">
    <location>
        <position position="111"/>
    </location>
</feature>
<evidence type="ECO:0000256" key="1">
    <source>
        <dbReference type="SAM" id="Phobius"/>
    </source>
</evidence>
<feature type="non-terminal residue" evidence="2">
    <location>
        <position position="1"/>
    </location>
</feature>
<name>A0A2T2N0A1_CORCC</name>
<accession>A0A2T2N0A1</accession>
<evidence type="ECO:0000313" key="3">
    <source>
        <dbReference type="Proteomes" id="UP000240883"/>
    </source>
</evidence>
<keyword evidence="1" id="KW-1133">Transmembrane helix</keyword>
<dbReference type="AlphaFoldDB" id="A0A2T2N0A1"/>
<keyword evidence="3" id="KW-1185">Reference proteome</keyword>
<sequence length="111" mass="12936">TNNADWLIARLEEGKKEFIDETFPPNSGQLRSFALYLALFKESQQSLMKRSKQRRSVRLRARDILVDIFFGIGKDLFLLCIFKVPISKLGTLKQRSLVVKLSDWWSHTTHP</sequence>
<dbReference type="Proteomes" id="UP000240883">
    <property type="component" value="Unassembled WGS sequence"/>
</dbReference>
<feature type="transmembrane region" description="Helical" evidence="1">
    <location>
        <begin position="64"/>
        <end position="86"/>
    </location>
</feature>
<evidence type="ECO:0000313" key="2">
    <source>
        <dbReference type="EMBL" id="PSN58861.1"/>
    </source>
</evidence>
<organism evidence="2 3">
    <name type="scientific">Corynespora cassiicola Philippines</name>
    <dbReference type="NCBI Taxonomy" id="1448308"/>
    <lineage>
        <taxon>Eukaryota</taxon>
        <taxon>Fungi</taxon>
        <taxon>Dikarya</taxon>
        <taxon>Ascomycota</taxon>
        <taxon>Pezizomycotina</taxon>
        <taxon>Dothideomycetes</taxon>
        <taxon>Pleosporomycetidae</taxon>
        <taxon>Pleosporales</taxon>
        <taxon>Corynesporascaceae</taxon>
        <taxon>Corynespora</taxon>
    </lineage>
</organism>
<reference evidence="2 3" key="1">
    <citation type="journal article" date="2018" name="Front. Microbiol.">
        <title>Genome-Wide Analysis of Corynespora cassiicola Leaf Fall Disease Putative Effectors.</title>
        <authorList>
            <person name="Lopez D."/>
            <person name="Ribeiro S."/>
            <person name="Label P."/>
            <person name="Fumanal B."/>
            <person name="Venisse J.S."/>
            <person name="Kohler A."/>
            <person name="de Oliveira R.R."/>
            <person name="Labutti K."/>
            <person name="Lipzen A."/>
            <person name="Lail K."/>
            <person name="Bauer D."/>
            <person name="Ohm R.A."/>
            <person name="Barry K.W."/>
            <person name="Spatafora J."/>
            <person name="Grigoriev I.V."/>
            <person name="Martin F.M."/>
            <person name="Pujade-Renaud V."/>
        </authorList>
    </citation>
    <scope>NUCLEOTIDE SEQUENCE [LARGE SCALE GENOMIC DNA]</scope>
    <source>
        <strain evidence="2 3">Philippines</strain>
    </source>
</reference>
<dbReference type="OrthoDB" id="3789257at2759"/>
<dbReference type="EMBL" id="KZ678186">
    <property type="protein sequence ID" value="PSN58861.1"/>
    <property type="molecule type" value="Genomic_DNA"/>
</dbReference>
<dbReference type="STRING" id="1448308.A0A2T2N0A1"/>
<keyword evidence="1" id="KW-0812">Transmembrane</keyword>
<keyword evidence="1" id="KW-0472">Membrane</keyword>